<dbReference type="EMBL" id="JAPAAF010000033">
    <property type="protein sequence ID" value="MCW0484300.1"/>
    <property type="molecule type" value="Genomic_DNA"/>
</dbReference>
<dbReference type="SUPFAM" id="SSF56300">
    <property type="entry name" value="Metallo-dependent phosphatases"/>
    <property type="match status" value="1"/>
</dbReference>
<protein>
    <submittedName>
        <fullName evidence="2">Metallophosphoesterase</fullName>
    </submittedName>
</protein>
<proteinExistence type="predicted"/>
<accession>A0AA41YD21</accession>
<dbReference type="Proteomes" id="UP001163821">
    <property type="component" value="Unassembled WGS sequence"/>
</dbReference>
<dbReference type="InterPro" id="IPR029052">
    <property type="entry name" value="Metallo-depent_PP-like"/>
</dbReference>
<comment type="caution">
    <text evidence="2">The sequence shown here is derived from an EMBL/GenBank/DDBJ whole genome shotgun (WGS) entry which is preliminary data.</text>
</comment>
<dbReference type="InterPro" id="IPR050126">
    <property type="entry name" value="Ap4A_hydrolase"/>
</dbReference>
<dbReference type="InterPro" id="IPR004843">
    <property type="entry name" value="Calcineurin-like_PHP"/>
</dbReference>
<keyword evidence="3" id="KW-1185">Reference proteome</keyword>
<evidence type="ECO:0000259" key="1">
    <source>
        <dbReference type="Pfam" id="PF00149"/>
    </source>
</evidence>
<dbReference type="RefSeq" id="WP_282592893.1">
    <property type="nucleotide sequence ID" value="NZ_JAPAAF010000033.1"/>
</dbReference>
<reference evidence="2" key="1">
    <citation type="submission" date="2022-10" db="EMBL/GenBank/DDBJ databases">
        <title>Gaoshiqiia sediminis gen. nov., sp. nov., isolated from coastal sediment.</title>
        <authorList>
            <person name="Yu W.X."/>
            <person name="Mu D.S."/>
            <person name="Du J.Z."/>
            <person name="Liang Y.Q."/>
        </authorList>
    </citation>
    <scope>NUCLEOTIDE SEQUENCE</scope>
    <source>
        <strain evidence="2">A06</strain>
    </source>
</reference>
<feature type="domain" description="Calcineurin-like phosphoesterase" evidence="1">
    <location>
        <begin position="6"/>
        <end position="172"/>
    </location>
</feature>
<dbReference type="AlphaFoldDB" id="A0AA41YD21"/>
<evidence type="ECO:0000313" key="2">
    <source>
        <dbReference type="EMBL" id="MCW0484300.1"/>
    </source>
</evidence>
<evidence type="ECO:0000313" key="3">
    <source>
        <dbReference type="Proteomes" id="UP001163821"/>
    </source>
</evidence>
<dbReference type="GO" id="GO:0016791">
    <property type="term" value="F:phosphatase activity"/>
    <property type="evidence" value="ECO:0007669"/>
    <property type="project" value="TreeGrafter"/>
</dbReference>
<dbReference type="Pfam" id="PF00149">
    <property type="entry name" value="Metallophos"/>
    <property type="match status" value="1"/>
</dbReference>
<gene>
    <name evidence="2" type="ORF">N2K84_16285</name>
</gene>
<dbReference type="PANTHER" id="PTHR42850:SF4">
    <property type="entry name" value="ZINC-DEPENDENT ENDOPOLYPHOSPHATASE"/>
    <property type="match status" value="1"/>
</dbReference>
<dbReference type="PANTHER" id="PTHR42850">
    <property type="entry name" value="METALLOPHOSPHOESTERASE"/>
    <property type="match status" value="1"/>
</dbReference>
<name>A0AA41YD21_9BACT</name>
<organism evidence="2 3">
    <name type="scientific">Gaoshiqia sediminis</name>
    <dbReference type="NCBI Taxonomy" id="2986998"/>
    <lineage>
        <taxon>Bacteria</taxon>
        <taxon>Pseudomonadati</taxon>
        <taxon>Bacteroidota</taxon>
        <taxon>Bacteroidia</taxon>
        <taxon>Marinilabiliales</taxon>
        <taxon>Prolixibacteraceae</taxon>
        <taxon>Gaoshiqia</taxon>
    </lineage>
</organism>
<dbReference type="GO" id="GO:0005737">
    <property type="term" value="C:cytoplasm"/>
    <property type="evidence" value="ECO:0007669"/>
    <property type="project" value="TreeGrafter"/>
</dbReference>
<dbReference type="Gene3D" id="3.60.21.10">
    <property type="match status" value="1"/>
</dbReference>
<sequence>MGKQFVIGDIHGACRALQECLQKSGFSRGDDQLICLGDVCDGWPEVKESIDKLMSIKNLVYILGNHDQWALNWMEKGLAPSVWLVQGGAATVKSYAAGIPEQHLYFLKKALPWFESENLLFVHGGFDPNLPVSRQALHDLIWDRTLVANAWDNRAIGQKLTCYQRVFVGHTPTQTFGTTEPIQLNDIWMLDTGAGWTGGYLTIMDTHTGEYWQSSRVDLLYPGIQGR</sequence>